<dbReference type="PROSITE" id="PS50893">
    <property type="entry name" value="ABC_TRANSPORTER_2"/>
    <property type="match status" value="1"/>
</dbReference>
<dbReference type="AlphaFoldDB" id="A0A3A4QYF8"/>
<evidence type="ECO:0000256" key="3">
    <source>
        <dbReference type="ARBA" id="ARBA00022741"/>
    </source>
</evidence>
<sequence length="418" mass="46354">MADSVITVDGVSKKFSKSVRHMMLYGTLDLTAGSFGIPLARNRLRRGEFWALRDINFEIKRGEAVGLIGANGAGKSTMLKLLNGIYMPDLGKISIRGRIGALIEVGAGFHPMLSGRENIYINGSILGMKTAEITRQLDSIIDFAGIEEFIDSPVRHYSSGMYVRLGFAIIAHCRPEILLIDEVLAVGDARFRRKCLDHLKQLKENGVTFVIVSHNMQTIDGIATKGIFFDHGSLRYCGTPGEAISHYEMKMLGNDAPFPETLIEGSTKPGSLRLVKYFKDYGTHDIRFEDVRITNAQGEPSESFASFDAATLKVTVASPSETKTRMYCSFINEDMTVCMGAYMDISLKTGIQTIKIKFDPIQLTTGRYMVSLRLYDEYLTNPYANGHFGYFSVMKGGCVETPGTNTPYCWRTPEVTIA</sequence>
<dbReference type="GO" id="GO:0016020">
    <property type="term" value="C:membrane"/>
    <property type="evidence" value="ECO:0007669"/>
    <property type="project" value="InterPro"/>
</dbReference>
<evidence type="ECO:0000256" key="4">
    <source>
        <dbReference type="ARBA" id="ARBA00022840"/>
    </source>
</evidence>
<dbReference type="CDD" id="cd03220">
    <property type="entry name" value="ABC_KpsT_Wzt"/>
    <property type="match status" value="1"/>
</dbReference>
<dbReference type="GO" id="GO:0140359">
    <property type="term" value="F:ABC-type transporter activity"/>
    <property type="evidence" value="ECO:0007669"/>
    <property type="project" value="InterPro"/>
</dbReference>
<dbReference type="GO" id="GO:0016887">
    <property type="term" value="F:ATP hydrolysis activity"/>
    <property type="evidence" value="ECO:0007669"/>
    <property type="project" value="InterPro"/>
</dbReference>
<dbReference type="CDD" id="cd10147">
    <property type="entry name" value="Wzt_C-like"/>
    <property type="match status" value="1"/>
</dbReference>
<keyword evidence="4 6" id="KW-0067">ATP-binding</keyword>
<dbReference type="InterPro" id="IPR029439">
    <property type="entry name" value="Wzt_C"/>
</dbReference>
<organism evidence="6 7">
    <name type="scientific">Candidatus Auribacter fodinae</name>
    <dbReference type="NCBI Taxonomy" id="2093366"/>
    <lineage>
        <taxon>Bacteria</taxon>
        <taxon>Pseudomonadati</taxon>
        <taxon>Candidatus Auribacterota</taxon>
        <taxon>Candidatus Auribacteria</taxon>
        <taxon>Candidatus Auribacterales</taxon>
        <taxon>Candidatus Auribacteraceae</taxon>
        <taxon>Candidatus Auribacter</taxon>
    </lineage>
</organism>
<dbReference type="Proteomes" id="UP000266426">
    <property type="component" value="Unassembled WGS sequence"/>
</dbReference>
<evidence type="ECO:0000313" key="7">
    <source>
        <dbReference type="Proteomes" id="UP000266426"/>
    </source>
</evidence>
<dbReference type="InterPro" id="IPR003593">
    <property type="entry name" value="AAA+_ATPase"/>
</dbReference>
<proteinExistence type="inferred from homology"/>
<dbReference type="Gene3D" id="2.70.50.60">
    <property type="entry name" value="abc- transporter (atp binding component) like domain"/>
    <property type="match status" value="1"/>
</dbReference>
<dbReference type="InterPro" id="IPR003439">
    <property type="entry name" value="ABC_transporter-like_ATP-bd"/>
</dbReference>
<dbReference type="SMART" id="SM00382">
    <property type="entry name" value="AAA"/>
    <property type="match status" value="1"/>
</dbReference>
<keyword evidence="2" id="KW-0813">Transport</keyword>
<dbReference type="PANTHER" id="PTHR46743">
    <property type="entry name" value="TEICHOIC ACIDS EXPORT ATP-BINDING PROTEIN TAGH"/>
    <property type="match status" value="1"/>
</dbReference>
<dbReference type="Pfam" id="PF00005">
    <property type="entry name" value="ABC_tran"/>
    <property type="match status" value="1"/>
</dbReference>
<evidence type="ECO:0000256" key="2">
    <source>
        <dbReference type="ARBA" id="ARBA00022448"/>
    </source>
</evidence>
<dbReference type="InterPro" id="IPR027417">
    <property type="entry name" value="P-loop_NTPase"/>
</dbReference>
<dbReference type="Gene3D" id="3.40.50.300">
    <property type="entry name" value="P-loop containing nucleotide triphosphate hydrolases"/>
    <property type="match status" value="1"/>
</dbReference>
<dbReference type="SUPFAM" id="SSF52540">
    <property type="entry name" value="P-loop containing nucleoside triphosphate hydrolases"/>
    <property type="match status" value="1"/>
</dbReference>
<comment type="similarity">
    <text evidence="1">Belongs to the ABC transporter superfamily.</text>
</comment>
<dbReference type="InterPro" id="IPR050683">
    <property type="entry name" value="Bact_Polysacc_Export_ATP-bd"/>
</dbReference>
<dbReference type="InterPro" id="IPR015860">
    <property type="entry name" value="ABC_transpr_TagH-like"/>
</dbReference>
<keyword evidence="3" id="KW-0547">Nucleotide-binding</keyword>
<protein>
    <submittedName>
        <fullName evidence="6">ABC transporter ATP-binding protein</fullName>
    </submittedName>
</protein>
<accession>A0A3A4QYF8</accession>
<evidence type="ECO:0000259" key="5">
    <source>
        <dbReference type="PROSITE" id="PS50893"/>
    </source>
</evidence>
<gene>
    <name evidence="6" type="ORF">C4541_10800</name>
</gene>
<dbReference type="PANTHER" id="PTHR46743:SF2">
    <property type="entry name" value="TEICHOIC ACIDS EXPORT ATP-BINDING PROTEIN TAGH"/>
    <property type="match status" value="1"/>
</dbReference>
<dbReference type="GO" id="GO:0005524">
    <property type="term" value="F:ATP binding"/>
    <property type="evidence" value="ECO:0007669"/>
    <property type="project" value="UniProtKB-KW"/>
</dbReference>
<name>A0A3A4QYF8_9BACT</name>
<reference evidence="6 7" key="1">
    <citation type="journal article" date="2017" name="ISME J.">
        <title>Energy and carbon metabolisms in a deep terrestrial subsurface fluid microbial community.</title>
        <authorList>
            <person name="Momper L."/>
            <person name="Jungbluth S.P."/>
            <person name="Lee M.D."/>
            <person name="Amend J.P."/>
        </authorList>
    </citation>
    <scope>NUCLEOTIDE SEQUENCE [LARGE SCALE GENOMIC DNA]</scope>
    <source>
        <strain evidence="6">SURF_26</strain>
    </source>
</reference>
<dbReference type="Pfam" id="PF14524">
    <property type="entry name" value="Wzt_C"/>
    <property type="match status" value="1"/>
</dbReference>
<comment type="caution">
    <text evidence="6">The sequence shown here is derived from an EMBL/GenBank/DDBJ whole genome shotgun (WGS) entry which is preliminary data.</text>
</comment>
<evidence type="ECO:0000256" key="1">
    <source>
        <dbReference type="ARBA" id="ARBA00005417"/>
    </source>
</evidence>
<dbReference type="EMBL" id="QZJZ01000085">
    <property type="protein sequence ID" value="RJP57176.1"/>
    <property type="molecule type" value="Genomic_DNA"/>
</dbReference>
<evidence type="ECO:0000313" key="6">
    <source>
        <dbReference type="EMBL" id="RJP57176.1"/>
    </source>
</evidence>
<feature type="domain" description="ABC transporter" evidence="5">
    <location>
        <begin position="37"/>
        <end position="256"/>
    </location>
</feature>